<dbReference type="EMBL" id="BPVZ01000016">
    <property type="protein sequence ID" value="GKV01312.1"/>
    <property type="molecule type" value="Genomic_DNA"/>
</dbReference>
<evidence type="ECO:0000313" key="2">
    <source>
        <dbReference type="EMBL" id="GKV01312.1"/>
    </source>
</evidence>
<feature type="domain" description="Retrotransposon gag" evidence="1">
    <location>
        <begin position="73"/>
        <end position="136"/>
    </location>
</feature>
<dbReference type="InterPro" id="IPR005162">
    <property type="entry name" value="Retrotrans_gag_dom"/>
</dbReference>
<dbReference type="PANTHER" id="PTHR33223">
    <property type="entry name" value="CCHC-TYPE DOMAIN-CONTAINING PROTEIN"/>
    <property type="match status" value="1"/>
</dbReference>
<accession>A0AAV5IHA0</accession>
<name>A0AAV5IHA0_9ROSI</name>
<dbReference type="Pfam" id="PF03732">
    <property type="entry name" value="Retrotrans_gag"/>
    <property type="match status" value="1"/>
</dbReference>
<evidence type="ECO:0000313" key="3">
    <source>
        <dbReference type="Proteomes" id="UP001054252"/>
    </source>
</evidence>
<evidence type="ECO:0000259" key="1">
    <source>
        <dbReference type="Pfam" id="PF03732"/>
    </source>
</evidence>
<proteinExistence type="predicted"/>
<dbReference type="AlphaFoldDB" id="A0AAV5IHA0"/>
<dbReference type="PANTHER" id="PTHR33223:SF6">
    <property type="entry name" value="CCHC-TYPE DOMAIN-CONTAINING PROTEIN"/>
    <property type="match status" value="1"/>
</dbReference>
<comment type="caution">
    <text evidence="2">The sequence shown here is derived from an EMBL/GenBank/DDBJ whole genome shotgun (WGS) entry which is preliminary data.</text>
</comment>
<reference evidence="2 3" key="1">
    <citation type="journal article" date="2021" name="Commun. Biol.">
        <title>The genome of Shorea leprosula (Dipterocarpaceae) highlights the ecological relevance of drought in aseasonal tropical rainforests.</title>
        <authorList>
            <person name="Ng K.K.S."/>
            <person name="Kobayashi M.J."/>
            <person name="Fawcett J.A."/>
            <person name="Hatakeyama M."/>
            <person name="Paape T."/>
            <person name="Ng C.H."/>
            <person name="Ang C.C."/>
            <person name="Tnah L.H."/>
            <person name="Lee C.T."/>
            <person name="Nishiyama T."/>
            <person name="Sese J."/>
            <person name="O'Brien M.J."/>
            <person name="Copetti D."/>
            <person name="Mohd Noor M.I."/>
            <person name="Ong R.C."/>
            <person name="Putra M."/>
            <person name="Sireger I.Z."/>
            <person name="Indrioko S."/>
            <person name="Kosugi Y."/>
            <person name="Izuno A."/>
            <person name="Isagi Y."/>
            <person name="Lee S.L."/>
            <person name="Shimizu K.K."/>
        </authorList>
    </citation>
    <scope>NUCLEOTIDE SEQUENCE [LARGE SCALE GENOMIC DNA]</scope>
    <source>
        <strain evidence="2">214</strain>
    </source>
</reference>
<protein>
    <recommendedName>
        <fullName evidence="1">Retrotransposon gag domain-containing protein</fullName>
    </recommendedName>
</protein>
<gene>
    <name evidence="2" type="ORF">SLEP1_g13873</name>
</gene>
<organism evidence="2 3">
    <name type="scientific">Rubroshorea leprosula</name>
    <dbReference type="NCBI Taxonomy" id="152421"/>
    <lineage>
        <taxon>Eukaryota</taxon>
        <taxon>Viridiplantae</taxon>
        <taxon>Streptophyta</taxon>
        <taxon>Embryophyta</taxon>
        <taxon>Tracheophyta</taxon>
        <taxon>Spermatophyta</taxon>
        <taxon>Magnoliopsida</taxon>
        <taxon>eudicotyledons</taxon>
        <taxon>Gunneridae</taxon>
        <taxon>Pentapetalae</taxon>
        <taxon>rosids</taxon>
        <taxon>malvids</taxon>
        <taxon>Malvales</taxon>
        <taxon>Dipterocarpaceae</taxon>
        <taxon>Rubroshorea</taxon>
    </lineage>
</organism>
<dbReference type="Proteomes" id="UP001054252">
    <property type="component" value="Unassembled WGS sequence"/>
</dbReference>
<sequence length="549" mass="62544">MEAAAPIADHGYQPQHRKPYPDVIDHENPFPKGFKVPEFTLFSDEVGQSTIEHIGRFTIQCREASGDDTLKLKLFPSSLTGTALTWYLNLPQNSVYSWRQMEDLFPTQFYRCEPEVSMADLLRLAQKPGESSEAFLAASHGTYYSDPNFDLDVAYETLYKAKETMGVDADPFPAMSVGMNVADLKSVARNRSLPYAQRNLTAEDLRWVIEAQRSRHSRSIRPDQQRVGGQGRIIVTRNFSPEGARRHSTGIRSPRMVKPPLRSLSRQWEKKEELIVCEFPEQTEEDVIIVPTQNNEEEDMADKIVFEKPEEKMARHIRPLYINAHMDRTPINRVLVDNGAAVVVLPTCMLYKIGKFFDDLVHTKIHSSWCVPSTLHQKLIFWNGGKAGVMSTDDKPFLANTHLVEARYYEEDIGTIRFFGMDRHGKPIRITACSRPSLSKHVVEEGDEITLEKLDLAPDKLDDLKDEVQDPLEEINLGSESEPKVTFINGSLESQTRDQIVKLLHEFKDCFAWDYSEMPATPKDEYPMPIADLLVDGVAHHKISSFMDD</sequence>
<keyword evidence="3" id="KW-1185">Reference proteome</keyword>